<evidence type="ECO:0008006" key="4">
    <source>
        <dbReference type="Google" id="ProtNLM"/>
    </source>
</evidence>
<dbReference type="PANTHER" id="PTHR37549:SF1">
    <property type="entry name" value="LIPOPROTEIN LPRI"/>
    <property type="match status" value="1"/>
</dbReference>
<protein>
    <recommendedName>
        <fullName evidence="4">Lysozyme inhibitor LprI N-terminal domain-containing protein</fullName>
    </recommendedName>
</protein>
<organism evidence="2 3">
    <name type="scientific">Solidesulfovibrio carbinolicus</name>
    <dbReference type="NCBI Taxonomy" id="296842"/>
    <lineage>
        <taxon>Bacteria</taxon>
        <taxon>Pseudomonadati</taxon>
        <taxon>Thermodesulfobacteriota</taxon>
        <taxon>Desulfovibrionia</taxon>
        <taxon>Desulfovibrionales</taxon>
        <taxon>Desulfovibrionaceae</taxon>
        <taxon>Solidesulfovibrio</taxon>
    </lineage>
</organism>
<dbReference type="RefSeq" id="WP_129354753.1">
    <property type="nucleotide sequence ID" value="NZ_CP026538.1"/>
</dbReference>
<dbReference type="Proteomes" id="UP000293296">
    <property type="component" value="Chromosome"/>
</dbReference>
<dbReference type="OrthoDB" id="5450120at2"/>
<reference evidence="2 3" key="1">
    <citation type="submission" date="2018-02" db="EMBL/GenBank/DDBJ databases">
        <title>Genome sequence of Desulfovibrio carbinolicus DSM 3852.</title>
        <authorList>
            <person name="Wilbanks E."/>
            <person name="Skennerton C.T."/>
            <person name="Orphan V.J."/>
        </authorList>
    </citation>
    <scope>NUCLEOTIDE SEQUENCE [LARGE SCALE GENOMIC DNA]</scope>
    <source>
        <strain evidence="2 3">DSM 3852</strain>
    </source>
</reference>
<feature type="signal peptide" evidence="1">
    <location>
        <begin position="1"/>
        <end position="21"/>
    </location>
</feature>
<keyword evidence="3" id="KW-1185">Reference proteome</keyword>
<dbReference type="Pfam" id="PF06674">
    <property type="entry name" value="DUF1176"/>
    <property type="match status" value="1"/>
</dbReference>
<evidence type="ECO:0000313" key="2">
    <source>
        <dbReference type="EMBL" id="QAZ68885.1"/>
    </source>
</evidence>
<dbReference type="GO" id="GO:0005576">
    <property type="term" value="C:extracellular region"/>
    <property type="evidence" value="ECO:0007669"/>
    <property type="project" value="TreeGrafter"/>
</dbReference>
<accession>A0A4P6HP60</accession>
<gene>
    <name evidence="2" type="ORF">C3Y92_17260</name>
</gene>
<proteinExistence type="predicted"/>
<dbReference type="PANTHER" id="PTHR37549">
    <property type="entry name" value="LIPOPROTEIN LPRI"/>
    <property type="match status" value="1"/>
</dbReference>
<sequence>MRRGTALLLLCLALAASPARAGGIDCAKAKTAVEKTICAEPHLVEADAAVAEAFGEAVAASPDPSSVRAEQRAWLATRNACPDAACLGQRLAERRAALTAAAAGAAKALWDERAALQARLHWPKDCEDSFRETFAAAPGGPGLPLRDAGVERHALGDGRTLYLVQCDQAAYQGVYAAMETGPGDGAARLLRFPTADADGGRIIRREDDSLVGDMQFNDANNTLTVLTKARGVGDCGSYAVYGFDAAGKPAARELRARECPKKAGPYLPPERWPLVGR</sequence>
<dbReference type="Gene3D" id="1.20.1270.180">
    <property type="match status" value="1"/>
</dbReference>
<dbReference type="EMBL" id="CP026538">
    <property type="protein sequence ID" value="QAZ68885.1"/>
    <property type="molecule type" value="Genomic_DNA"/>
</dbReference>
<dbReference type="InterPro" id="IPR052755">
    <property type="entry name" value="Lysozyme_Inhibitor_LprI"/>
</dbReference>
<dbReference type="KEGG" id="dcb:C3Y92_17260"/>
<feature type="chain" id="PRO_5020565222" description="Lysozyme inhibitor LprI N-terminal domain-containing protein" evidence="1">
    <location>
        <begin position="22"/>
        <end position="277"/>
    </location>
</feature>
<dbReference type="AlphaFoldDB" id="A0A4P6HP60"/>
<dbReference type="InterPro" id="IPR009560">
    <property type="entry name" value="DUF1176"/>
</dbReference>
<name>A0A4P6HP60_9BACT</name>
<keyword evidence="1" id="KW-0732">Signal</keyword>
<evidence type="ECO:0000313" key="3">
    <source>
        <dbReference type="Proteomes" id="UP000293296"/>
    </source>
</evidence>
<evidence type="ECO:0000256" key="1">
    <source>
        <dbReference type="SAM" id="SignalP"/>
    </source>
</evidence>